<comment type="caution">
    <text evidence="6">The sequence shown here is derived from an EMBL/GenBank/DDBJ whole genome shotgun (WGS) entry which is preliminary data.</text>
</comment>
<gene>
    <name evidence="6" type="primary">mtnK</name>
    <name evidence="6" type="ORF">KS419_20970</name>
</gene>
<accession>A0ABS6JKK3</accession>
<proteinExistence type="predicted"/>
<evidence type="ECO:0000313" key="7">
    <source>
        <dbReference type="Proteomes" id="UP000784880"/>
    </source>
</evidence>
<evidence type="ECO:0000313" key="6">
    <source>
        <dbReference type="EMBL" id="MBU9714214.1"/>
    </source>
</evidence>
<sequence length="411" mass="47289">MLDFTKEYFKMVEKDVIVYAKTRLDFFDEDVELSCEEIGDGNLNYVFRLVDSKSGKSLIVKQAGPVARISDEFKVSPDRNRIESEILSLQHKLAPGFVPKMYHYDPIMNCCAMEDLSDHEIMRTALIKHKTFPLFADHITTFMVNTLLHTSDVVTEHKEKKELVKSFTNPELCEITEDLVYTEPFFDCERNDIFEGSREFIKEHIWNDEKLALETAKLKFEFMTHSQSLLHGDLHTGSIFIKEDSTKVIDPEFAFYGPAGYDVGNVVANLIFAYVNGKFTIEDDGERDKFLQYMEKTIREVIDLFTEKFLYGWDEHATERVATYPGFKEYYLDGLLRDTVAVTGLELCRRTIGIAGVKDIQVIKNEKDRVAAEKIVLSAGKTFILERDTIRTGDDFVKVVLNYASKVLKEA</sequence>
<protein>
    <submittedName>
        <fullName evidence="6">S-methyl-5-thioribose kinase</fullName>
        <ecNumber evidence="6">2.7.1.100</ecNumber>
    </submittedName>
</protein>
<evidence type="ECO:0000256" key="4">
    <source>
        <dbReference type="ARBA" id="ARBA00022840"/>
    </source>
</evidence>
<evidence type="ECO:0000256" key="2">
    <source>
        <dbReference type="ARBA" id="ARBA00022741"/>
    </source>
</evidence>
<dbReference type="PANTHER" id="PTHR34273">
    <property type="entry name" value="METHYLTHIORIBOSE KINASE"/>
    <property type="match status" value="1"/>
</dbReference>
<dbReference type="GO" id="GO:0046522">
    <property type="term" value="F:S-methyl-5-thioribose kinase activity"/>
    <property type="evidence" value="ECO:0007669"/>
    <property type="project" value="UniProtKB-EC"/>
</dbReference>
<dbReference type="Pfam" id="PF01636">
    <property type="entry name" value="APH"/>
    <property type="match status" value="1"/>
</dbReference>
<keyword evidence="7" id="KW-1185">Reference proteome</keyword>
<dbReference type="EC" id="2.7.1.100" evidence="6"/>
<evidence type="ECO:0000256" key="3">
    <source>
        <dbReference type="ARBA" id="ARBA00022777"/>
    </source>
</evidence>
<name>A0ABS6JKK3_9BACI</name>
<keyword evidence="1 6" id="KW-0808">Transferase</keyword>
<dbReference type="PIRSF" id="PIRSF031134">
    <property type="entry name" value="MTRK"/>
    <property type="match status" value="1"/>
</dbReference>
<keyword evidence="3 6" id="KW-0418">Kinase</keyword>
<dbReference type="InterPro" id="IPR009212">
    <property type="entry name" value="Methylthioribose_kinase"/>
</dbReference>
<reference evidence="6 7" key="1">
    <citation type="submission" date="2021-06" db="EMBL/GenBank/DDBJ databases">
        <title>Bacillus sp. RD4P76, an endophyte from a halophyte.</title>
        <authorList>
            <person name="Sun J.-Q."/>
        </authorList>
    </citation>
    <scope>NUCLEOTIDE SEQUENCE [LARGE SCALE GENOMIC DNA]</scope>
    <source>
        <strain evidence="6 7">CGMCC 1.15917</strain>
    </source>
</reference>
<dbReference type="PANTHER" id="PTHR34273:SF2">
    <property type="entry name" value="METHYLTHIORIBOSE KINASE"/>
    <property type="match status" value="1"/>
</dbReference>
<evidence type="ECO:0000259" key="5">
    <source>
        <dbReference type="Pfam" id="PF01636"/>
    </source>
</evidence>
<evidence type="ECO:0000256" key="1">
    <source>
        <dbReference type="ARBA" id="ARBA00022679"/>
    </source>
</evidence>
<organism evidence="6 7">
    <name type="scientific">Evansella tamaricis</name>
    <dbReference type="NCBI Taxonomy" id="2069301"/>
    <lineage>
        <taxon>Bacteria</taxon>
        <taxon>Bacillati</taxon>
        <taxon>Bacillota</taxon>
        <taxon>Bacilli</taxon>
        <taxon>Bacillales</taxon>
        <taxon>Bacillaceae</taxon>
        <taxon>Evansella</taxon>
    </lineage>
</organism>
<dbReference type="EMBL" id="JAHQCS010000169">
    <property type="protein sequence ID" value="MBU9714214.1"/>
    <property type="molecule type" value="Genomic_DNA"/>
</dbReference>
<dbReference type="InterPro" id="IPR002575">
    <property type="entry name" value="Aminoglycoside_PTrfase"/>
</dbReference>
<dbReference type="RefSeq" id="WP_217068595.1">
    <property type="nucleotide sequence ID" value="NZ_JAHQCS010000169.1"/>
</dbReference>
<keyword evidence="2" id="KW-0547">Nucleotide-binding</keyword>
<dbReference type="NCBIfam" id="TIGR01767">
    <property type="entry name" value="MTRK"/>
    <property type="match status" value="1"/>
</dbReference>
<keyword evidence="4" id="KW-0067">ATP-binding</keyword>
<feature type="domain" description="Aminoglycoside phosphotransferase" evidence="5">
    <location>
        <begin position="224"/>
        <end position="269"/>
    </location>
</feature>
<dbReference type="Proteomes" id="UP000784880">
    <property type="component" value="Unassembled WGS sequence"/>
</dbReference>